<reference evidence="8" key="3">
    <citation type="submission" date="2023-05" db="EMBL/GenBank/DDBJ databases">
        <authorList>
            <person name="Smith C.H."/>
        </authorList>
    </citation>
    <scope>NUCLEOTIDE SEQUENCE</scope>
    <source>
        <strain evidence="8">CHS0354</strain>
        <tissue evidence="8">Mantle</tissue>
    </source>
</reference>
<dbReference type="GO" id="GO:0008195">
    <property type="term" value="F:phosphatidate phosphatase activity"/>
    <property type="evidence" value="ECO:0007669"/>
    <property type="project" value="TreeGrafter"/>
</dbReference>
<feature type="transmembrane region" description="Helical" evidence="6">
    <location>
        <begin position="96"/>
        <end position="115"/>
    </location>
</feature>
<reference evidence="8" key="1">
    <citation type="journal article" date="2021" name="Genome Biol. Evol.">
        <title>A High-Quality Reference Genome for a Parasitic Bivalve with Doubly Uniparental Inheritance (Bivalvia: Unionida).</title>
        <authorList>
            <person name="Smith C.H."/>
        </authorList>
    </citation>
    <scope>NUCLEOTIDE SEQUENCE</scope>
    <source>
        <strain evidence="8">CHS0354</strain>
    </source>
</reference>
<evidence type="ECO:0000313" key="9">
    <source>
        <dbReference type="Proteomes" id="UP001195483"/>
    </source>
</evidence>
<evidence type="ECO:0000256" key="5">
    <source>
        <dbReference type="ARBA" id="ARBA00023136"/>
    </source>
</evidence>
<evidence type="ECO:0000256" key="2">
    <source>
        <dbReference type="ARBA" id="ARBA00008816"/>
    </source>
</evidence>
<dbReference type="Pfam" id="PF01569">
    <property type="entry name" value="PAP2"/>
    <property type="match status" value="1"/>
</dbReference>
<evidence type="ECO:0000256" key="4">
    <source>
        <dbReference type="ARBA" id="ARBA00022989"/>
    </source>
</evidence>
<dbReference type="SMART" id="SM00014">
    <property type="entry name" value="acidPPc"/>
    <property type="match status" value="1"/>
</dbReference>
<dbReference type="CDD" id="cd03384">
    <property type="entry name" value="PAP2_wunen"/>
    <property type="match status" value="1"/>
</dbReference>
<comment type="similarity">
    <text evidence="2">Belongs to the PA-phosphatase related phosphoesterase family.</text>
</comment>
<accession>A0AAE0S455</accession>
<reference evidence="8" key="2">
    <citation type="journal article" date="2021" name="Genome Biol. Evol.">
        <title>Developing a high-quality reference genome for a parasitic bivalve with doubly uniparental inheritance (Bivalvia: Unionida).</title>
        <authorList>
            <person name="Smith C.H."/>
        </authorList>
    </citation>
    <scope>NUCLEOTIDE SEQUENCE</scope>
    <source>
        <strain evidence="8">CHS0354</strain>
        <tissue evidence="8">Mantle</tissue>
    </source>
</reference>
<dbReference type="InterPro" id="IPR036938">
    <property type="entry name" value="PAP2/HPO_sf"/>
</dbReference>
<name>A0AAE0S455_9BIVA</name>
<organism evidence="8 9">
    <name type="scientific">Potamilus streckersoni</name>
    <dbReference type="NCBI Taxonomy" id="2493646"/>
    <lineage>
        <taxon>Eukaryota</taxon>
        <taxon>Metazoa</taxon>
        <taxon>Spiralia</taxon>
        <taxon>Lophotrochozoa</taxon>
        <taxon>Mollusca</taxon>
        <taxon>Bivalvia</taxon>
        <taxon>Autobranchia</taxon>
        <taxon>Heteroconchia</taxon>
        <taxon>Palaeoheterodonta</taxon>
        <taxon>Unionida</taxon>
        <taxon>Unionoidea</taxon>
        <taxon>Unionidae</taxon>
        <taxon>Ambleminae</taxon>
        <taxon>Lampsilini</taxon>
        <taxon>Potamilus</taxon>
    </lineage>
</organism>
<dbReference type="GO" id="GO:0046839">
    <property type="term" value="P:phospholipid dephosphorylation"/>
    <property type="evidence" value="ECO:0007669"/>
    <property type="project" value="TreeGrafter"/>
</dbReference>
<dbReference type="GO" id="GO:0005886">
    <property type="term" value="C:plasma membrane"/>
    <property type="evidence" value="ECO:0007669"/>
    <property type="project" value="TreeGrafter"/>
</dbReference>
<dbReference type="InterPro" id="IPR000326">
    <property type="entry name" value="PAP2/HPO"/>
</dbReference>
<keyword evidence="9" id="KW-1185">Reference proteome</keyword>
<dbReference type="Gene3D" id="1.20.144.10">
    <property type="entry name" value="Phosphatidic acid phosphatase type 2/haloperoxidase"/>
    <property type="match status" value="1"/>
</dbReference>
<sequence>MEGCIKKETVPPFLTVQVIVDVLIWLAVGIPVLVLYLNSSPYKAGFFCDDTSLKYPYKKNTISDALLTGVAFSVTAITLLLVEILNRFDKKNRCSFGNPFTCLKGFGIFLFGFVMEQLFTEVLKDAVGRLRPNFFDVCRPDFSNIDCGQRYVTNYTCTNDEHSATILRDSHRSFPSGHAAFSMYTSMYLVFYLEKRLDVSYSHILKPTMQAALILMALLCSVSRITDLVHHPSDVTAGVILGLIVACAVFYSLGTKCLNVGECKKASISEDIERNSNPTLTGCQTTLTLLQNEFANHGQPDYFSSKCTNRNSNSVTV</sequence>
<keyword evidence="5 6" id="KW-0472">Membrane</keyword>
<dbReference type="InterPro" id="IPR043216">
    <property type="entry name" value="PAP-like"/>
</dbReference>
<dbReference type="PANTHER" id="PTHR10165">
    <property type="entry name" value="LIPID PHOSPHATE PHOSPHATASE"/>
    <property type="match status" value="1"/>
</dbReference>
<keyword evidence="4 6" id="KW-1133">Transmembrane helix</keyword>
<evidence type="ECO:0000313" key="8">
    <source>
        <dbReference type="EMBL" id="KAK3584930.1"/>
    </source>
</evidence>
<feature type="transmembrane region" description="Helical" evidence="6">
    <location>
        <begin position="12"/>
        <end position="37"/>
    </location>
</feature>
<evidence type="ECO:0000256" key="3">
    <source>
        <dbReference type="ARBA" id="ARBA00022692"/>
    </source>
</evidence>
<evidence type="ECO:0000259" key="7">
    <source>
        <dbReference type="SMART" id="SM00014"/>
    </source>
</evidence>
<dbReference type="GO" id="GO:0007165">
    <property type="term" value="P:signal transduction"/>
    <property type="evidence" value="ECO:0007669"/>
    <property type="project" value="TreeGrafter"/>
</dbReference>
<proteinExistence type="inferred from homology"/>
<comment type="caution">
    <text evidence="8">The sequence shown here is derived from an EMBL/GenBank/DDBJ whole genome shotgun (WGS) entry which is preliminary data.</text>
</comment>
<keyword evidence="3 6" id="KW-0812">Transmembrane</keyword>
<dbReference type="SUPFAM" id="SSF48317">
    <property type="entry name" value="Acid phosphatase/Vanadium-dependent haloperoxidase"/>
    <property type="match status" value="1"/>
</dbReference>
<feature type="domain" description="Phosphatidic acid phosphatase type 2/haloperoxidase" evidence="7">
    <location>
        <begin position="106"/>
        <end position="250"/>
    </location>
</feature>
<comment type="subcellular location">
    <subcellularLocation>
        <location evidence="1">Membrane</location>
        <topology evidence="1">Multi-pass membrane protein</topology>
    </subcellularLocation>
</comment>
<dbReference type="GO" id="GO:0006644">
    <property type="term" value="P:phospholipid metabolic process"/>
    <property type="evidence" value="ECO:0007669"/>
    <property type="project" value="InterPro"/>
</dbReference>
<dbReference type="EMBL" id="JAEAOA010001326">
    <property type="protein sequence ID" value="KAK3584930.1"/>
    <property type="molecule type" value="Genomic_DNA"/>
</dbReference>
<gene>
    <name evidence="8" type="ORF">CHS0354_021810</name>
</gene>
<dbReference type="PANTHER" id="PTHR10165:SF103">
    <property type="entry name" value="PHOSPHOLIPID PHOSPHATASE HOMOLOG 1.2 HOMOLOG"/>
    <property type="match status" value="1"/>
</dbReference>
<protein>
    <recommendedName>
        <fullName evidence="7">Phosphatidic acid phosphatase type 2/haloperoxidase domain-containing protein</fullName>
    </recommendedName>
</protein>
<dbReference type="Proteomes" id="UP001195483">
    <property type="component" value="Unassembled WGS sequence"/>
</dbReference>
<feature type="transmembrane region" description="Helical" evidence="6">
    <location>
        <begin position="65"/>
        <end position="84"/>
    </location>
</feature>
<evidence type="ECO:0000256" key="6">
    <source>
        <dbReference type="SAM" id="Phobius"/>
    </source>
</evidence>
<evidence type="ECO:0000256" key="1">
    <source>
        <dbReference type="ARBA" id="ARBA00004141"/>
    </source>
</evidence>
<dbReference type="AlphaFoldDB" id="A0AAE0S455"/>
<feature type="transmembrane region" description="Helical" evidence="6">
    <location>
        <begin position="237"/>
        <end position="254"/>
    </location>
</feature>